<keyword evidence="4" id="KW-0804">Transcription</keyword>
<dbReference type="SMART" id="SM00342">
    <property type="entry name" value="HTH_ARAC"/>
    <property type="match status" value="1"/>
</dbReference>
<dbReference type="PANTHER" id="PTHR46796">
    <property type="entry name" value="HTH-TYPE TRANSCRIPTIONAL ACTIVATOR RHAS-RELATED"/>
    <property type="match status" value="1"/>
</dbReference>
<sequence length="307" mass="35123">MDINEIEYSDAASHLVWGGDYDYYIHTPSKVARDTFLYPLQTGMFHYEEGMLAERNRFDSFLIMYLRNGSMLVRTKDDEIAAHEGDFVLLDCYDYHYYQALEPTDVLWMHFDGNAARAYCDLIHQRQGLAFALRNPSYALNQLARIYEIFRNGERIREPILGKYIVDILCEMLVEDNGVEPSRRREQDDIRRVMSYISQHLDEPLTVGELASVAYMGEYGFIRVFKAQTGYTPHAYVVQARLDTAKYMLVNSQATLKEICAACGFSTTSVFCAAFKKRMGVSPLEFRKRSGARRDETTAVTAGGSAS</sequence>
<evidence type="ECO:0000256" key="4">
    <source>
        <dbReference type="ARBA" id="ARBA00023163"/>
    </source>
</evidence>
<dbReference type="InterPro" id="IPR037923">
    <property type="entry name" value="HTH-like"/>
</dbReference>
<protein>
    <submittedName>
        <fullName evidence="6">Helix-turn-helix transcriptional regulator</fullName>
    </submittedName>
</protein>
<proteinExistence type="predicted"/>
<dbReference type="InterPro" id="IPR018060">
    <property type="entry name" value="HTH_AraC"/>
</dbReference>
<dbReference type="Pfam" id="PF12833">
    <property type="entry name" value="HTH_18"/>
    <property type="match status" value="1"/>
</dbReference>
<comment type="caution">
    <text evidence="6">The sequence shown here is derived from an EMBL/GenBank/DDBJ whole genome shotgun (WGS) entry which is preliminary data.</text>
</comment>
<keyword evidence="3" id="KW-0010">Activator</keyword>
<evidence type="ECO:0000256" key="1">
    <source>
        <dbReference type="ARBA" id="ARBA00023015"/>
    </source>
</evidence>
<dbReference type="Gene3D" id="1.10.10.60">
    <property type="entry name" value="Homeodomain-like"/>
    <property type="match status" value="2"/>
</dbReference>
<evidence type="ECO:0000259" key="5">
    <source>
        <dbReference type="PROSITE" id="PS01124"/>
    </source>
</evidence>
<reference evidence="6 7" key="1">
    <citation type="journal article" date="2021" name="Environ. Microbiol.">
        <title>Genetic insights into the dark matter of the mammalian gut microbiota through targeted genome reconstruction.</title>
        <authorList>
            <person name="Lugli G.A."/>
            <person name="Alessandri G."/>
            <person name="Milani C."/>
            <person name="Viappiani A."/>
            <person name="Fontana F."/>
            <person name="Tarracchini C."/>
            <person name="Mancabelli L."/>
            <person name="Argentini C."/>
            <person name="Ruiz L."/>
            <person name="Margolles A."/>
            <person name="van Sinderen D."/>
            <person name="Turroni F."/>
            <person name="Ventura M."/>
        </authorList>
    </citation>
    <scope>NUCLEOTIDE SEQUENCE [LARGE SCALE GENOMIC DNA]</scope>
    <source>
        <strain evidence="6 7">MA2</strain>
    </source>
</reference>
<dbReference type="InterPro" id="IPR050204">
    <property type="entry name" value="AraC_XylS_family_regulators"/>
</dbReference>
<dbReference type="InterPro" id="IPR003313">
    <property type="entry name" value="AraC-bd"/>
</dbReference>
<dbReference type="InterPro" id="IPR020449">
    <property type="entry name" value="Tscrpt_reg_AraC-type_HTH"/>
</dbReference>
<accession>A0ABS5UMT2</accession>
<dbReference type="RefSeq" id="WP_214357461.1">
    <property type="nucleotide sequence ID" value="NZ_JAFEJS010000001.1"/>
</dbReference>
<evidence type="ECO:0000313" key="6">
    <source>
        <dbReference type="EMBL" id="MBT1172209.1"/>
    </source>
</evidence>
<keyword evidence="7" id="KW-1185">Reference proteome</keyword>
<organism evidence="6 7">
    <name type="scientific">Bifidobacterium santillanense</name>
    <dbReference type="NCBI Taxonomy" id="2809028"/>
    <lineage>
        <taxon>Bacteria</taxon>
        <taxon>Bacillati</taxon>
        <taxon>Actinomycetota</taxon>
        <taxon>Actinomycetes</taxon>
        <taxon>Bifidobacteriales</taxon>
        <taxon>Bifidobacteriaceae</taxon>
        <taxon>Bifidobacterium</taxon>
    </lineage>
</organism>
<dbReference type="EMBL" id="JAFEJS010000001">
    <property type="protein sequence ID" value="MBT1172209.1"/>
    <property type="molecule type" value="Genomic_DNA"/>
</dbReference>
<dbReference type="SUPFAM" id="SSF51215">
    <property type="entry name" value="Regulatory protein AraC"/>
    <property type="match status" value="1"/>
</dbReference>
<feature type="domain" description="HTH araC/xylS-type" evidence="5">
    <location>
        <begin position="191"/>
        <end position="289"/>
    </location>
</feature>
<keyword evidence="2" id="KW-0238">DNA-binding</keyword>
<dbReference type="PROSITE" id="PS01124">
    <property type="entry name" value="HTH_ARAC_FAMILY_2"/>
    <property type="match status" value="1"/>
</dbReference>
<evidence type="ECO:0000256" key="3">
    <source>
        <dbReference type="ARBA" id="ARBA00023159"/>
    </source>
</evidence>
<keyword evidence="1" id="KW-0805">Transcription regulation</keyword>
<name>A0ABS5UMT2_9BIFI</name>
<dbReference type="SUPFAM" id="SSF46689">
    <property type="entry name" value="Homeodomain-like"/>
    <property type="match status" value="2"/>
</dbReference>
<dbReference type="InterPro" id="IPR009057">
    <property type="entry name" value="Homeodomain-like_sf"/>
</dbReference>
<dbReference type="Pfam" id="PF02311">
    <property type="entry name" value="AraC_binding"/>
    <property type="match status" value="1"/>
</dbReference>
<dbReference type="PRINTS" id="PR00032">
    <property type="entry name" value="HTHARAC"/>
</dbReference>
<evidence type="ECO:0000313" key="7">
    <source>
        <dbReference type="Proteomes" id="UP000773064"/>
    </source>
</evidence>
<dbReference type="Proteomes" id="UP000773064">
    <property type="component" value="Unassembled WGS sequence"/>
</dbReference>
<dbReference type="PROSITE" id="PS00041">
    <property type="entry name" value="HTH_ARAC_FAMILY_1"/>
    <property type="match status" value="1"/>
</dbReference>
<evidence type="ECO:0000256" key="2">
    <source>
        <dbReference type="ARBA" id="ARBA00023125"/>
    </source>
</evidence>
<dbReference type="InterPro" id="IPR018062">
    <property type="entry name" value="HTH_AraC-typ_CS"/>
</dbReference>
<gene>
    <name evidence="6" type="ORF">JS528_02300</name>
</gene>